<feature type="domain" description="Rab-GAP TBC" evidence="3">
    <location>
        <begin position="25"/>
        <end position="288"/>
    </location>
</feature>
<dbReference type="SUPFAM" id="SSF47923">
    <property type="entry name" value="Ypt/Rab-GAP domain of gyp1p"/>
    <property type="match status" value="2"/>
</dbReference>
<dbReference type="Proteomes" id="UP001447188">
    <property type="component" value="Unassembled WGS sequence"/>
</dbReference>
<evidence type="ECO:0000313" key="5">
    <source>
        <dbReference type="Proteomes" id="UP001447188"/>
    </source>
</evidence>
<protein>
    <recommendedName>
        <fullName evidence="3">Rab-GAP TBC domain-containing protein</fullName>
    </recommendedName>
</protein>
<keyword evidence="5" id="KW-1185">Reference proteome</keyword>
<evidence type="ECO:0000256" key="2">
    <source>
        <dbReference type="SAM" id="MobiDB-lite"/>
    </source>
</evidence>
<dbReference type="Gene3D" id="1.10.8.270">
    <property type="entry name" value="putative rabgap domain of human tbc1 domain family member 14 like domains"/>
    <property type="match status" value="1"/>
</dbReference>
<dbReference type="PANTHER" id="PTHR22957:SF337">
    <property type="entry name" value="TBC1 DOMAIN FAMILY MEMBER 5"/>
    <property type="match status" value="1"/>
</dbReference>
<dbReference type="PANTHER" id="PTHR22957">
    <property type="entry name" value="TBC1 DOMAIN FAMILY MEMBER GTPASE-ACTIVATING PROTEIN"/>
    <property type="match status" value="1"/>
</dbReference>
<dbReference type="SMART" id="SM00164">
    <property type="entry name" value="TBC"/>
    <property type="match status" value="1"/>
</dbReference>
<proteinExistence type="predicted"/>
<comment type="caution">
    <text evidence="4">The sequence shown here is derived from an EMBL/GenBank/DDBJ whole genome shotgun (WGS) entry which is preliminary data.</text>
</comment>
<dbReference type="InterPro" id="IPR035969">
    <property type="entry name" value="Rab-GAP_TBC_sf"/>
</dbReference>
<evidence type="ECO:0000259" key="3">
    <source>
        <dbReference type="PROSITE" id="PS50086"/>
    </source>
</evidence>
<feature type="compositionally biased region" description="Basic and acidic residues" evidence="2">
    <location>
        <begin position="626"/>
        <end position="637"/>
    </location>
</feature>
<dbReference type="EMBL" id="JBBBZM010000142">
    <property type="protein sequence ID" value="KAL0632962.1"/>
    <property type="molecule type" value="Genomic_DNA"/>
</dbReference>
<keyword evidence="1" id="KW-0343">GTPase activation</keyword>
<accession>A0ABR3GAJ0</accession>
<feature type="region of interest" description="Disordered" evidence="2">
    <location>
        <begin position="610"/>
        <end position="655"/>
    </location>
</feature>
<dbReference type="PROSITE" id="PS50086">
    <property type="entry name" value="TBC_RABGAP"/>
    <property type="match status" value="1"/>
</dbReference>
<gene>
    <name evidence="4" type="ORF">Q9L58_008120</name>
</gene>
<evidence type="ECO:0000256" key="1">
    <source>
        <dbReference type="ARBA" id="ARBA00022468"/>
    </source>
</evidence>
<feature type="compositionally biased region" description="Gly residues" evidence="2">
    <location>
        <begin position="616"/>
        <end position="625"/>
    </location>
</feature>
<name>A0ABR3GAJ0_9PEZI</name>
<evidence type="ECO:0000313" key="4">
    <source>
        <dbReference type="EMBL" id="KAL0632962.1"/>
    </source>
</evidence>
<dbReference type="Gene3D" id="1.10.472.80">
    <property type="entry name" value="Ypt/Rab-GAP domain of gyp1p, domain 3"/>
    <property type="match status" value="1"/>
</dbReference>
<dbReference type="InterPro" id="IPR000195">
    <property type="entry name" value="Rab-GAP-TBC_dom"/>
</dbReference>
<sequence>MREIQEARKQWRAIFDNHTERKSLRSAVGLRSVCWKIWLLFPDFDPATYERTLSAERSAYEALRSSFVGAPEDTDGVNLGGDPLAEDEANPWTRYRKDEELRREIVQDVERCMPDMPHFRDPRVQASLREILFVYCKLNEDLGYRQGMHELVAVLLWVLGGDAVEEGVQEEEEEEDAVMKVVLDSRYVDHDTFSLFQVIMRAAKAWYELGEEAEGRGRPPRGRPPIVEKSRYIHEQLLVQVDPELGDHLKALDVLPQVFLIRWIRLLFGREFPLPELLEVWDTLFAEDPDLVLVDYICVAMLLRIRWPLVEADYSTALTLVLRYPSPPAPHPPATFVSDAIHLRDNLTLAGGRHIIMQYSSREPAARPSAPAVSARVSARTKSPLGSPTRFIPGVQLDSVISGVLDRGEKWGVQRAVGRAVADVKKNVVVFQQQQSAQWAEASKEVAREEELVRKSRALSKRLKHDEERRKLLEKMVGLSIDGLEQESVDPAGRKLALERLREVRACLKDGTRTVDVALLETVVPALVPLPLSPPPPPKPAAYKKSSSTTVLVKPAVALMAKTPGSPPGGFVGTSFKNNSDPDFLTHKPRSSLAQSSFAWMLGDDPSTKAKTGFVASGGGSGGRKGSGEVRREGGEEGREECEEGFDLGNMGTKR</sequence>
<dbReference type="Pfam" id="PF00566">
    <property type="entry name" value="RabGAP-TBC"/>
    <property type="match status" value="1"/>
</dbReference>
<reference evidence="4 5" key="1">
    <citation type="submission" date="2024-02" db="EMBL/GenBank/DDBJ databases">
        <title>Discinaceae phylogenomics.</title>
        <authorList>
            <person name="Dirks A.C."/>
            <person name="James T.Y."/>
        </authorList>
    </citation>
    <scope>NUCLEOTIDE SEQUENCE [LARGE SCALE GENOMIC DNA]</scope>
    <source>
        <strain evidence="4 5">ACD0624</strain>
    </source>
</reference>
<organism evidence="4 5">
    <name type="scientific">Discina gigas</name>
    <dbReference type="NCBI Taxonomy" id="1032678"/>
    <lineage>
        <taxon>Eukaryota</taxon>
        <taxon>Fungi</taxon>
        <taxon>Dikarya</taxon>
        <taxon>Ascomycota</taxon>
        <taxon>Pezizomycotina</taxon>
        <taxon>Pezizomycetes</taxon>
        <taxon>Pezizales</taxon>
        <taxon>Discinaceae</taxon>
        <taxon>Discina</taxon>
    </lineage>
</organism>